<reference evidence="3" key="4">
    <citation type="submission" date="2019-05" db="EMBL/GenBank/DDBJ databases">
        <authorList>
            <consortium name="Pathogen Informatics"/>
        </authorList>
    </citation>
    <scope>NUCLEOTIDE SEQUENCE</scope>
    <source>
        <strain evidence="3">17X</strain>
    </source>
</reference>
<name>A0A077X5E1_PLAYE</name>
<dbReference type="VEuPathDB" id="PlasmoDB:PY17X_0700011"/>
<evidence type="ECO:0000313" key="4">
    <source>
        <dbReference type="Proteomes" id="UP000072874"/>
    </source>
</evidence>
<evidence type="ECO:0000256" key="1">
    <source>
        <dbReference type="SAM" id="Phobius"/>
    </source>
</evidence>
<dbReference type="OrthoDB" id="534666at2759"/>
<dbReference type="Pfam" id="PF06022">
    <property type="entry name" value="Cir_Bir_Yir"/>
    <property type="match status" value="1"/>
</dbReference>
<dbReference type="VEuPathDB" id="PlasmoDB:PY03066"/>
<proteinExistence type="predicted"/>
<reference evidence="2 4" key="1">
    <citation type="journal article" date="2014" name="BMC Biol.">
        <title>A comprehensive evaluation of rodent malaria parasite genomes and gene expression.</title>
        <authorList>
            <person name="Otto T.D."/>
            <person name="Bohme U."/>
            <person name="Jackson A.P."/>
            <person name="Hunt M."/>
            <person name="Franke-Fayard B."/>
            <person name="Hoeijmakers W.A."/>
            <person name="Religa A.A."/>
            <person name="Robertson L."/>
            <person name="Sanders M."/>
            <person name="Ogun S.A."/>
            <person name="Cunningham D."/>
            <person name="Erhart A."/>
            <person name="Billker O."/>
            <person name="Khan S.M."/>
            <person name="Stunnenberg H.G."/>
            <person name="Langhorne J."/>
            <person name="Holder A.A."/>
            <person name="Waters A.P."/>
            <person name="Newbold C.I."/>
            <person name="Pain A."/>
            <person name="Berriman M."/>
            <person name="Janse C.J."/>
        </authorList>
    </citation>
    <scope>NUCLEOTIDE SEQUENCE</scope>
    <source>
        <strain evidence="3 4">17X</strain>
        <strain evidence="2">YM</strain>
    </source>
</reference>
<protein>
    <submittedName>
        <fullName evidence="3">PIR protein</fullName>
    </submittedName>
    <submittedName>
        <fullName evidence="2">YIR protein</fullName>
    </submittedName>
</protein>
<accession>A0A077X5E1</accession>
<dbReference type="VEuPathDB" id="PlasmoDB:PYYM_0013100"/>
<dbReference type="KEGG" id="pyo:PY17X_0700011"/>
<dbReference type="AlphaFoldDB" id="A0A077X5E1"/>
<keyword evidence="1" id="KW-0472">Membrane</keyword>
<keyword evidence="1" id="KW-1133">Transmembrane helix</keyword>
<dbReference type="EMBL" id="LM993661">
    <property type="protein sequence ID" value="VTZ76098.1"/>
    <property type="molecule type" value="Genomic_DNA"/>
</dbReference>
<dbReference type="GeneID" id="34859416"/>
<dbReference type="VEuPathDB" id="PlasmoDB:Py17XNL_000704054"/>
<gene>
    <name evidence="3" type="ORF">PY17X_0700011</name>
    <name evidence="2" type="ORF">PYYM_0013100</name>
</gene>
<reference evidence="2" key="3">
    <citation type="submission" date="2014-05" db="EMBL/GenBank/DDBJ databases">
        <authorList>
            <person name="Aslett A.Martin."/>
            <person name="De Silva Nishadi"/>
        </authorList>
    </citation>
    <scope>NUCLEOTIDE SEQUENCE</scope>
    <source>
        <strain evidence="2">YM</strain>
    </source>
</reference>
<dbReference type="EMBL" id="LK023133">
    <property type="protein sequence ID" value="CDS44032.1"/>
    <property type="molecule type" value="Genomic_DNA"/>
</dbReference>
<dbReference type="Proteomes" id="UP000072874">
    <property type="component" value="Chromosome 7"/>
</dbReference>
<sequence length="312" mass="36175">MDYNLCMRFNNLRSYLPDDLSKGTTSDINTLGNIKNYCSNRKSGGTECKTDLDKINGGCIWLFEQLFVKNKIKNINIVGYIMIWLSYMLSIKNIKEFKNLNEFYNKHIENKPYYINCDNNGTDCSKSLKEITGYANYKEIIDKKKEFLNINFEDVSKLYDAFKSLCIMYTEISVSDRNDKKYLENAKKFVEKYENLKNDSNNTKDSAYYQVLSTLSNDYNNFKKYCIRINDNCSDIPLLSDTKTTQISEPSSETSPELSFEVTSSSSITNKLIPVLSIIGVIGFLLGISYKYSLFGFRKRTPKQHLREKIKK</sequence>
<keyword evidence="1" id="KW-0812">Transmembrane</keyword>
<evidence type="ECO:0000313" key="3">
    <source>
        <dbReference type="EMBL" id="VTZ76098.1"/>
    </source>
</evidence>
<dbReference type="NCBIfam" id="TIGR01590">
    <property type="entry name" value="yir-bir-cir_Pla"/>
    <property type="match status" value="1"/>
</dbReference>
<evidence type="ECO:0000313" key="2">
    <source>
        <dbReference type="EMBL" id="CDS44032.1"/>
    </source>
</evidence>
<dbReference type="RefSeq" id="XP_022811061.2">
    <property type="nucleotide sequence ID" value="XM_022957108.2"/>
</dbReference>
<organism evidence="2">
    <name type="scientific">Plasmodium yoelii</name>
    <dbReference type="NCBI Taxonomy" id="5861"/>
    <lineage>
        <taxon>Eukaryota</taxon>
        <taxon>Sar</taxon>
        <taxon>Alveolata</taxon>
        <taxon>Apicomplexa</taxon>
        <taxon>Aconoidasida</taxon>
        <taxon>Haemosporida</taxon>
        <taxon>Plasmodiidae</taxon>
        <taxon>Plasmodium</taxon>
        <taxon>Plasmodium (Vinckeia)</taxon>
    </lineage>
</organism>
<feature type="transmembrane region" description="Helical" evidence="1">
    <location>
        <begin position="272"/>
        <end position="290"/>
    </location>
</feature>
<dbReference type="InterPro" id="IPR006477">
    <property type="entry name" value="Yir_bir_cir"/>
</dbReference>
<reference evidence="3" key="2">
    <citation type="submission" date="2014-05" db="EMBL/GenBank/DDBJ databases">
        <authorList>
            <person name="Aslett M.A."/>
            <person name="De Silva N."/>
        </authorList>
    </citation>
    <scope>NUCLEOTIDE SEQUENCE</scope>
    <source>
        <strain evidence="3">17X</strain>
    </source>
</reference>